<comment type="function">
    <text evidence="8">Catalyzes the release of premature peptidyl moieties from peptidyl-tRNA molecules trapped in stalled 50S ribosomal subunits, and thus maintains levels of free tRNAs and 50S ribosomes.</text>
</comment>
<evidence type="ECO:0000256" key="5">
    <source>
        <dbReference type="ARBA" id="ARBA00022884"/>
    </source>
</evidence>
<dbReference type="CDD" id="cd00462">
    <property type="entry name" value="PTH"/>
    <property type="match status" value="1"/>
</dbReference>
<feature type="site" description="Stabilizes the basic form of H active site to accept a proton" evidence="8">
    <location>
        <position position="117"/>
    </location>
</feature>
<comment type="catalytic activity">
    <reaction evidence="8">
        <text>an N-acyl-L-alpha-aminoacyl-tRNA + H2O = an N-acyl-L-amino acid + a tRNA + H(+)</text>
        <dbReference type="Rhea" id="RHEA:54448"/>
        <dbReference type="Rhea" id="RHEA-COMP:10123"/>
        <dbReference type="Rhea" id="RHEA-COMP:13883"/>
        <dbReference type="ChEBI" id="CHEBI:15377"/>
        <dbReference type="ChEBI" id="CHEBI:15378"/>
        <dbReference type="ChEBI" id="CHEBI:59874"/>
        <dbReference type="ChEBI" id="CHEBI:78442"/>
        <dbReference type="ChEBI" id="CHEBI:138191"/>
        <dbReference type="EC" id="3.1.1.29"/>
    </reaction>
</comment>
<evidence type="ECO:0000256" key="4">
    <source>
        <dbReference type="ARBA" id="ARBA00022801"/>
    </source>
</evidence>
<dbReference type="GO" id="GO:0006515">
    <property type="term" value="P:protein quality control for misfolded or incompletely synthesized proteins"/>
    <property type="evidence" value="ECO:0007669"/>
    <property type="project" value="UniProtKB-UniRule"/>
</dbReference>
<keyword evidence="4 8" id="KW-0378">Hydrolase</keyword>
<dbReference type="InterPro" id="IPR036416">
    <property type="entry name" value="Pept_tRNA_hydro_sf"/>
</dbReference>
<dbReference type="Pfam" id="PF01195">
    <property type="entry name" value="Pept_tRNA_hydro"/>
    <property type="match status" value="1"/>
</dbReference>
<dbReference type="PROSITE" id="PS01196">
    <property type="entry name" value="PEPT_TRNA_HYDROL_2"/>
    <property type="match status" value="1"/>
</dbReference>
<comment type="subcellular location">
    <subcellularLocation>
        <location evidence="8">Cytoplasm</location>
    </subcellularLocation>
</comment>
<gene>
    <name evidence="8" type="primary">pth</name>
    <name evidence="9" type="ORF">TresaDRAFT_2154</name>
</gene>
<dbReference type="eggNOG" id="COG0193">
    <property type="taxonomic scope" value="Bacteria"/>
</dbReference>
<evidence type="ECO:0000256" key="8">
    <source>
        <dbReference type="HAMAP-Rule" id="MF_00083"/>
    </source>
</evidence>
<comment type="function">
    <text evidence="8">Hydrolyzes ribosome-free peptidyl-tRNAs (with 1 or more amino acids incorporated), which drop off the ribosome during protein synthesis, or as a result of ribosome stalling.</text>
</comment>
<dbReference type="HAMAP" id="MF_00083">
    <property type="entry name" value="Pept_tRNA_hydro_bact"/>
    <property type="match status" value="1"/>
</dbReference>
<dbReference type="STRING" id="907348.TresaDRAFT_2154"/>
<dbReference type="OrthoDB" id="9800507at2"/>
<dbReference type="GO" id="GO:0000049">
    <property type="term" value="F:tRNA binding"/>
    <property type="evidence" value="ECO:0007669"/>
    <property type="project" value="UniProtKB-UniRule"/>
</dbReference>
<protein>
    <recommendedName>
        <fullName evidence="7 8">Peptidyl-tRNA hydrolase</fullName>
        <shortName evidence="8">Pth</shortName>
        <ecNumber evidence="1 8">3.1.1.29</ecNumber>
    </recommendedName>
</protein>
<dbReference type="GO" id="GO:0004045">
    <property type="term" value="F:peptidyl-tRNA hydrolase activity"/>
    <property type="evidence" value="ECO:0007669"/>
    <property type="project" value="UniProtKB-UniRule"/>
</dbReference>
<dbReference type="InterPro" id="IPR001328">
    <property type="entry name" value="Pept_tRNA_hydro"/>
</dbReference>
<accession>H7EJQ4</accession>
<dbReference type="GO" id="GO:0005737">
    <property type="term" value="C:cytoplasm"/>
    <property type="evidence" value="ECO:0007669"/>
    <property type="project" value="UniProtKB-SubCell"/>
</dbReference>
<evidence type="ECO:0000256" key="6">
    <source>
        <dbReference type="ARBA" id="ARBA00038063"/>
    </source>
</evidence>
<dbReference type="Proteomes" id="UP000003571">
    <property type="component" value="Unassembled WGS sequence"/>
</dbReference>
<name>H7EJQ4_9SPIR</name>
<evidence type="ECO:0000256" key="3">
    <source>
        <dbReference type="ARBA" id="ARBA00022555"/>
    </source>
</evidence>
<keyword evidence="5 8" id="KW-0694">RNA-binding</keyword>
<evidence type="ECO:0000313" key="10">
    <source>
        <dbReference type="Proteomes" id="UP000003571"/>
    </source>
</evidence>
<evidence type="ECO:0000313" key="9">
    <source>
        <dbReference type="EMBL" id="EIC02174.1"/>
    </source>
</evidence>
<dbReference type="Gene3D" id="3.40.50.1470">
    <property type="entry name" value="Peptidyl-tRNA hydrolase"/>
    <property type="match status" value="1"/>
</dbReference>
<feature type="binding site" evidence="8">
    <location>
        <position position="92"/>
    </location>
    <ligand>
        <name>tRNA</name>
        <dbReference type="ChEBI" id="CHEBI:17843"/>
    </ligand>
</feature>
<comment type="similarity">
    <text evidence="6 8">Belongs to the PTH family.</text>
</comment>
<dbReference type="PATRIC" id="fig|907348.3.peg.1103"/>
<evidence type="ECO:0000256" key="2">
    <source>
        <dbReference type="ARBA" id="ARBA00022490"/>
    </source>
</evidence>
<dbReference type="PANTHER" id="PTHR17224:SF1">
    <property type="entry name" value="PEPTIDYL-TRNA HYDROLASE"/>
    <property type="match status" value="1"/>
</dbReference>
<organism evidence="9 10">
    <name type="scientific">Treponema saccharophilum DSM 2985</name>
    <dbReference type="NCBI Taxonomy" id="907348"/>
    <lineage>
        <taxon>Bacteria</taxon>
        <taxon>Pseudomonadati</taxon>
        <taxon>Spirochaetota</taxon>
        <taxon>Spirochaetia</taxon>
        <taxon>Spirochaetales</taxon>
        <taxon>Treponemataceae</taxon>
        <taxon>Treponema</taxon>
    </lineage>
</organism>
<dbReference type="AlphaFoldDB" id="H7EJQ4"/>
<dbReference type="EMBL" id="AGRW01000042">
    <property type="protein sequence ID" value="EIC02174.1"/>
    <property type="molecule type" value="Genomic_DNA"/>
</dbReference>
<feature type="binding site" evidence="8">
    <location>
        <position position="15"/>
    </location>
    <ligand>
        <name>tRNA</name>
        <dbReference type="ChEBI" id="CHEBI:17843"/>
    </ligand>
</feature>
<feature type="site" description="Discriminates between blocked and unblocked aminoacyl-tRNA" evidence="8">
    <location>
        <position position="10"/>
    </location>
</feature>
<dbReference type="PANTHER" id="PTHR17224">
    <property type="entry name" value="PEPTIDYL-TRNA HYDROLASE"/>
    <property type="match status" value="1"/>
</dbReference>
<sequence length="223" mass="25381">MIRLVAFLGNYGQEYELTRHNVAWQFASQLPFYGRFSWQQKFRGDYASVETETLAQWFAETGVLSKKDGSAPAVPSGAPDKIFFLKPLTYMNLSGESVGELARFFKIEPSEILVVHDELELPIGTVSLKWSGGLGGHNGLRSMRSVFGTQDFWRLRFGLTKPVGRDIADYVLSNFTPDERIILAQEFSQTNEMLAKFLLSTDENQKRILQSWSKRKIVEAEKK</sequence>
<keyword evidence="10" id="KW-1185">Reference proteome</keyword>
<evidence type="ECO:0000256" key="7">
    <source>
        <dbReference type="ARBA" id="ARBA00050038"/>
    </source>
</evidence>
<dbReference type="EC" id="3.1.1.29" evidence="1 8"/>
<dbReference type="NCBIfam" id="TIGR00447">
    <property type="entry name" value="pth"/>
    <property type="match status" value="1"/>
</dbReference>
<feature type="binding site" evidence="8">
    <location>
        <position position="138"/>
    </location>
    <ligand>
        <name>tRNA</name>
        <dbReference type="ChEBI" id="CHEBI:17843"/>
    </ligand>
</feature>
<comment type="subunit">
    <text evidence="8">Monomer.</text>
</comment>
<dbReference type="InterPro" id="IPR018171">
    <property type="entry name" value="Pept_tRNA_hydro_CS"/>
</dbReference>
<evidence type="ECO:0000256" key="1">
    <source>
        <dbReference type="ARBA" id="ARBA00013260"/>
    </source>
</evidence>
<reference evidence="9 10" key="1">
    <citation type="submission" date="2011-09" db="EMBL/GenBank/DDBJ databases">
        <title>The draft genome of Treponema saccharophilum DSM 2985.</title>
        <authorList>
            <consortium name="US DOE Joint Genome Institute (JGI-PGF)"/>
            <person name="Lucas S."/>
            <person name="Copeland A."/>
            <person name="Lapidus A."/>
            <person name="Glavina del Rio T."/>
            <person name="Dalin E."/>
            <person name="Tice H."/>
            <person name="Bruce D."/>
            <person name="Goodwin L."/>
            <person name="Pitluck S."/>
            <person name="Peters L."/>
            <person name="Kyrpides N."/>
            <person name="Mavromatis K."/>
            <person name="Ivanova N."/>
            <person name="Markowitz V."/>
            <person name="Cheng J.-F."/>
            <person name="Hugenholtz P."/>
            <person name="Woyke T."/>
            <person name="Wu D."/>
            <person name="Gronow S."/>
            <person name="Wellnitz S."/>
            <person name="Brambilla E."/>
            <person name="Klenk H.-P."/>
            <person name="Eisen J.A."/>
        </authorList>
    </citation>
    <scope>NUCLEOTIDE SEQUENCE [LARGE SCALE GENOMIC DNA]</scope>
    <source>
        <strain evidence="9 10">DSM 2985</strain>
    </source>
</reference>
<feature type="binding site" evidence="8">
    <location>
        <position position="90"/>
    </location>
    <ligand>
        <name>tRNA</name>
        <dbReference type="ChEBI" id="CHEBI:17843"/>
    </ligand>
</feature>
<comment type="caution">
    <text evidence="9">The sequence shown here is derived from an EMBL/GenBank/DDBJ whole genome shotgun (WGS) entry which is preliminary data.</text>
</comment>
<keyword evidence="2 8" id="KW-0963">Cytoplasm</keyword>
<proteinExistence type="inferred from homology"/>
<keyword evidence="3 8" id="KW-0820">tRNA-binding</keyword>
<feature type="active site" description="Proton acceptor" evidence="8">
    <location>
        <position position="20"/>
    </location>
</feature>
<dbReference type="SUPFAM" id="SSF53178">
    <property type="entry name" value="Peptidyl-tRNA hydrolase-like"/>
    <property type="match status" value="1"/>
</dbReference>
<dbReference type="GO" id="GO:0072344">
    <property type="term" value="P:rescue of stalled ribosome"/>
    <property type="evidence" value="ECO:0007669"/>
    <property type="project" value="UniProtKB-UniRule"/>
</dbReference>
<dbReference type="RefSeq" id="WP_002703551.1">
    <property type="nucleotide sequence ID" value="NZ_AGRW01000042.1"/>
</dbReference>